<protein>
    <submittedName>
        <fullName evidence="2">Uncharacterized protein</fullName>
    </submittedName>
</protein>
<name>A0A8H7W962_9HELO</name>
<evidence type="ECO:0000313" key="3">
    <source>
        <dbReference type="Proteomes" id="UP000664132"/>
    </source>
</evidence>
<comment type="caution">
    <text evidence="2">The sequence shown here is derived from an EMBL/GenBank/DDBJ whole genome shotgun (WGS) entry which is preliminary data.</text>
</comment>
<dbReference type="EMBL" id="JAFJYH010000093">
    <property type="protein sequence ID" value="KAG4420027.1"/>
    <property type="molecule type" value="Genomic_DNA"/>
</dbReference>
<keyword evidence="3" id="KW-1185">Reference proteome</keyword>
<gene>
    <name evidence="2" type="ORF">IFR04_006878</name>
</gene>
<feature type="compositionally biased region" description="Acidic residues" evidence="1">
    <location>
        <begin position="106"/>
        <end position="116"/>
    </location>
</feature>
<sequence>MAFTESSTQTENTDLNSNYSLEIQLLKIRLASALDPYLQTINYSEDHIECLHGAMLTLSKQVYDQITDPEKQAKEIRLIHASVSSLLEKTERKRTERTEVDRETEVEGSDLEDDTDNKDGSVDEDIWDRSVDPVCMDAGYERDDSDVNKNI</sequence>
<evidence type="ECO:0000256" key="1">
    <source>
        <dbReference type="SAM" id="MobiDB-lite"/>
    </source>
</evidence>
<dbReference type="OrthoDB" id="10637526at2759"/>
<reference evidence="2" key="1">
    <citation type="submission" date="2021-02" db="EMBL/GenBank/DDBJ databases">
        <title>Genome sequence Cadophora malorum strain M34.</title>
        <authorList>
            <person name="Stefanovic E."/>
            <person name="Vu D."/>
            <person name="Scully C."/>
            <person name="Dijksterhuis J."/>
            <person name="Roader J."/>
            <person name="Houbraken J."/>
        </authorList>
    </citation>
    <scope>NUCLEOTIDE SEQUENCE</scope>
    <source>
        <strain evidence="2">M34</strain>
    </source>
</reference>
<organism evidence="2 3">
    <name type="scientific">Cadophora malorum</name>
    <dbReference type="NCBI Taxonomy" id="108018"/>
    <lineage>
        <taxon>Eukaryota</taxon>
        <taxon>Fungi</taxon>
        <taxon>Dikarya</taxon>
        <taxon>Ascomycota</taxon>
        <taxon>Pezizomycotina</taxon>
        <taxon>Leotiomycetes</taxon>
        <taxon>Helotiales</taxon>
        <taxon>Ploettnerulaceae</taxon>
        <taxon>Cadophora</taxon>
    </lineage>
</organism>
<feature type="compositionally biased region" description="Basic and acidic residues" evidence="1">
    <location>
        <begin position="89"/>
        <end position="105"/>
    </location>
</feature>
<proteinExistence type="predicted"/>
<dbReference type="Proteomes" id="UP000664132">
    <property type="component" value="Unassembled WGS sequence"/>
</dbReference>
<feature type="compositionally biased region" description="Basic and acidic residues" evidence="1">
    <location>
        <begin position="139"/>
        <end position="151"/>
    </location>
</feature>
<feature type="compositionally biased region" description="Basic and acidic residues" evidence="1">
    <location>
        <begin position="117"/>
        <end position="131"/>
    </location>
</feature>
<accession>A0A8H7W962</accession>
<evidence type="ECO:0000313" key="2">
    <source>
        <dbReference type="EMBL" id="KAG4420027.1"/>
    </source>
</evidence>
<feature type="region of interest" description="Disordered" evidence="1">
    <location>
        <begin position="89"/>
        <end position="151"/>
    </location>
</feature>
<dbReference type="AlphaFoldDB" id="A0A8H7W962"/>